<evidence type="ECO:0000313" key="2">
    <source>
        <dbReference type="Proteomes" id="UP000001411"/>
    </source>
</evidence>
<reference evidence="1 2" key="1">
    <citation type="journal article" date="2003" name="Mol. Microbiol.">
        <title>Genome-based analysis of virulence genes in a non-biofilm-forming Staphylococcus epidermidis strain (ATCC 12228).</title>
        <authorList>
            <person name="Zhang Y.Q."/>
            <person name="Ren S.X."/>
            <person name="Li H.L."/>
            <person name="Wang Y.X."/>
            <person name="Fu G."/>
            <person name="Yang J."/>
            <person name="Qin Z.Q."/>
            <person name="Miao Y.G."/>
            <person name="Wang W.Y."/>
            <person name="Chen R.S."/>
            <person name="Shen Y."/>
            <person name="Chen Z."/>
            <person name="Yuan Z.H."/>
            <person name="Zhao G.P."/>
            <person name="Qu D."/>
            <person name="Danchin A."/>
            <person name="Wen Y.M."/>
        </authorList>
    </citation>
    <scope>NUCLEOTIDE SEQUENCE [LARGE SCALE GENOMIC DNA]</scope>
    <source>
        <strain evidence="2">ATCC 12228 / FDA PCI 1200</strain>
    </source>
</reference>
<sequence length="130" mass="14397">MRSILLPYSIDSSYSNVNSGIILRRIREPSSDFINPVALCKALNVLSTSLSFPNTVKYTFACERSLVSSTSVIVKKPTLGSLTLLLTMSMISCFICSPTRSALILFIISPLFIFTLLTNKCEISDLMINY</sequence>
<dbReference type="KEGG" id="sep:SE_0946"/>
<evidence type="ECO:0000313" key="1">
    <source>
        <dbReference type="EMBL" id="AAO04543.1"/>
    </source>
</evidence>
<gene>
    <name evidence="1" type="ordered locus">SE_0946</name>
</gene>
<dbReference type="EMBL" id="AE015929">
    <property type="protein sequence ID" value="AAO04543.1"/>
    <property type="molecule type" value="Genomic_DNA"/>
</dbReference>
<proteinExistence type="predicted"/>
<organism evidence="1 2">
    <name type="scientific">Staphylococcus epidermidis (strain ATCC 12228 / FDA PCI 1200)</name>
    <dbReference type="NCBI Taxonomy" id="176280"/>
    <lineage>
        <taxon>Bacteria</taxon>
        <taxon>Bacillati</taxon>
        <taxon>Bacillota</taxon>
        <taxon>Bacilli</taxon>
        <taxon>Bacillales</taxon>
        <taxon>Staphylococcaceae</taxon>
        <taxon>Staphylococcus</taxon>
    </lineage>
</organism>
<accession>A0A0H2VG01</accession>
<dbReference type="HOGENOM" id="CLU_1936833_0_0_9"/>
<dbReference type="AlphaFoldDB" id="A0A0H2VG01"/>
<protein>
    <submittedName>
        <fullName evidence="1">Ribosome-binding factor A</fullName>
    </submittedName>
</protein>
<name>A0A0H2VG01_STAES</name>
<dbReference type="Proteomes" id="UP000001411">
    <property type="component" value="Chromosome"/>
</dbReference>